<organism evidence="2 3">
    <name type="scientific">Phainopepla nitens</name>
    <name type="common">Phainopepla</name>
    <dbReference type="NCBI Taxonomy" id="161653"/>
    <lineage>
        <taxon>Eukaryota</taxon>
        <taxon>Metazoa</taxon>
        <taxon>Chordata</taxon>
        <taxon>Craniata</taxon>
        <taxon>Vertebrata</taxon>
        <taxon>Euteleostomi</taxon>
        <taxon>Archelosauria</taxon>
        <taxon>Archosauria</taxon>
        <taxon>Dinosauria</taxon>
        <taxon>Saurischia</taxon>
        <taxon>Theropoda</taxon>
        <taxon>Coelurosauria</taxon>
        <taxon>Aves</taxon>
        <taxon>Neognathae</taxon>
        <taxon>Neoaves</taxon>
        <taxon>Telluraves</taxon>
        <taxon>Australaves</taxon>
        <taxon>Passeriformes</taxon>
        <taxon>Bombycillidae</taxon>
        <taxon>Phainopepla</taxon>
    </lineage>
</organism>
<sequence>MSFPVDILNNYSHEDLENSAEDYLFDLRWQNPNSPEFFSLPDHRKVPISLTSVGYVPLYGEEQTHKVLALFAPWDSLTAVALYLADQWWSIDDIVRTSVPTRQGLLQVKSVGERIVLYVLNRIIFRTQEIEGNETPFLCHGSSHYAKIMWKKGEAIGFYSVKPTGSACSSFLKEKYKLTVLDTMFVRKKHRGKDSGLIMLEDFVDSFTEEPLGLRYPLSSFMYTGKLFTCKQYLEKYPGDKNLLWQVEGGGDWFQRKSIMSIVQNENLKIAAEASKKENNSLQAEDNFCQSAVSGPRTEVETQLSVGTQSVTSFSDYPNVTHVSIWTRSSHLKRQKLSKYRQDHGLETSQRDEENALQVSKSRYQIYLNTCYRPELLAHTSESSEDLVDTPKVDTIEKDEEIIVENEGQSVLEAEMHASPSEKQSEMEEMPSEPLNGDVAEETGGKTSLMAEGETVNEAPSGESKLLSENQGKEPITLFVSSTLDAPAKPPEDTESEKVLNENDSEMLTEEVTSVEKEGTEEQQESEKASTENAAALASKEEPSDNGLPNSVVTEAAEESVSDNLPSALEDQNEEAGHNLQEAPSALSQSSLVMVELEGVSFQQPSGQEAQKNQLEEPSEESTEQTEHYTQTAAERAADSSSEEAEIEVPIVDRRNLRRKAKGHKGPPKKKGKPA</sequence>
<proteinExistence type="predicted"/>
<comment type="caution">
    <text evidence="2">The sequence shown here is derived from an EMBL/GenBank/DDBJ whole genome shotgun (WGS) entry which is preliminary data.</text>
</comment>
<name>A0A7L1UAR8_PHANI</name>
<accession>A0A7L1UAR8</accession>
<protein>
    <submittedName>
        <fullName evidence="2">F169A protein</fullName>
    </submittedName>
</protein>
<dbReference type="EMBL" id="VXBQ01008246">
    <property type="protein sequence ID" value="NXO67388.1"/>
    <property type="molecule type" value="Genomic_DNA"/>
</dbReference>
<feature type="compositionally biased region" description="Basic and acidic residues" evidence="1">
    <location>
        <begin position="514"/>
        <end position="530"/>
    </location>
</feature>
<evidence type="ECO:0000256" key="1">
    <source>
        <dbReference type="SAM" id="MobiDB-lite"/>
    </source>
</evidence>
<gene>
    <name evidence="2" type="primary">Fam169a</name>
    <name evidence="2" type="ORF">PHANIT_R09216</name>
</gene>
<feature type="compositionally biased region" description="Polar residues" evidence="1">
    <location>
        <begin position="601"/>
        <end position="613"/>
    </location>
</feature>
<feature type="compositionally biased region" description="Basic and acidic residues" evidence="1">
    <location>
        <begin position="490"/>
        <end position="501"/>
    </location>
</feature>
<dbReference type="AlphaFoldDB" id="A0A7L1UAR8"/>
<feature type="region of interest" description="Disordered" evidence="1">
    <location>
        <begin position="381"/>
        <end position="675"/>
    </location>
</feature>
<dbReference type="PANTHER" id="PTHR22442">
    <property type="match status" value="1"/>
</dbReference>
<dbReference type="InterPro" id="IPR029625">
    <property type="entry name" value="FAM169"/>
</dbReference>
<reference evidence="2 3" key="1">
    <citation type="submission" date="2019-09" db="EMBL/GenBank/DDBJ databases">
        <title>Bird 10,000 Genomes (B10K) Project - Family phase.</title>
        <authorList>
            <person name="Zhang G."/>
        </authorList>
    </citation>
    <scope>NUCLEOTIDE SEQUENCE [LARGE SCALE GENOMIC DNA]</scope>
    <source>
        <strain evidence="2">B10K-DU-002-32</strain>
        <tissue evidence="2">Muscle</tissue>
    </source>
</reference>
<dbReference type="Proteomes" id="UP000579685">
    <property type="component" value="Unassembled WGS sequence"/>
</dbReference>
<dbReference type="PANTHER" id="PTHR22442:SF3">
    <property type="entry name" value="SOLUBLE LAMIN-ASSOCIATED PROTEIN OF 75 KDA"/>
    <property type="match status" value="1"/>
</dbReference>
<evidence type="ECO:0000313" key="2">
    <source>
        <dbReference type="EMBL" id="NXO67388.1"/>
    </source>
</evidence>
<feature type="non-terminal residue" evidence="2">
    <location>
        <position position="675"/>
    </location>
</feature>
<keyword evidence="3" id="KW-1185">Reference proteome</keyword>
<evidence type="ECO:0000313" key="3">
    <source>
        <dbReference type="Proteomes" id="UP000579685"/>
    </source>
</evidence>
<feature type="compositionally biased region" description="Basic residues" evidence="1">
    <location>
        <begin position="656"/>
        <end position="675"/>
    </location>
</feature>
<feature type="non-terminal residue" evidence="2">
    <location>
        <position position="1"/>
    </location>
</feature>